<feature type="domain" description="FAD-binding" evidence="1">
    <location>
        <begin position="128"/>
        <end position="323"/>
    </location>
</feature>
<organism evidence="2 3">
    <name type="scientific">Pseudacidovorax intermedius</name>
    <dbReference type="NCBI Taxonomy" id="433924"/>
    <lineage>
        <taxon>Bacteria</taxon>
        <taxon>Pseudomonadati</taxon>
        <taxon>Pseudomonadota</taxon>
        <taxon>Betaproteobacteria</taxon>
        <taxon>Burkholderiales</taxon>
        <taxon>Comamonadaceae</taxon>
        <taxon>Pseudacidovorax</taxon>
    </lineage>
</organism>
<dbReference type="InterPro" id="IPR051205">
    <property type="entry name" value="UbiH/COQ6_monooxygenase"/>
</dbReference>
<dbReference type="Proteomes" id="UP000255265">
    <property type="component" value="Unassembled WGS sequence"/>
</dbReference>
<proteinExistence type="predicted"/>
<dbReference type="EMBL" id="QQAV01000002">
    <property type="protein sequence ID" value="RDI27192.1"/>
    <property type="molecule type" value="Genomic_DNA"/>
</dbReference>
<dbReference type="STRING" id="433924.NS331_04585"/>
<dbReference type="SUPFAM" id="SSF51905">
    <property type="entry name" value="FAD/NAD(P)-binding domain"/>
    <property type="match status" value="1"/>
</dbReference>
<dbReference type="GO" id="GO:0071949">
    <property type="term" value="F:FAD binding"/>
    <property type="evidence" value="ECO:0007669"/>
    <property type="project" value="InterPro"/>
</dbReference>
<evidence type="ECO:0000313" key="3">
    <source>
        <dbReference type="Proteomes" id="UP000255265"/>
    </source>
</evidence>
<dbReference type="OrthoDB" id="9769565at2"/>
<dbReference type="Gene3D" id="3.30.9.10">
    <property type="entry name" value="D-Amino Acid Oxidase, subunit A, domain 2"/>
    <property type="match status" value="1"/>
</dbReference>
<accession>A0A370FJ62</accession>
<dbReference type="PROSITE" id="PS01304">
    <property type="entry name" value="UBIH"/>
    <property type="match status" value="1"/>
</dbReference>
<dbReference type="PANTHER" id="PTHR43876:SF7">
    <property type="entry name" value="UBIQUINONE BIOSYNTHESIS MONOOXYGENASE COQ6, MITOCHONDRIAL"/>
    <property type="match status" value="1"/>
</dbReference>
<dbReference type="Gene3D" id="3.50.50.60">
    <property type="entry name" value="FAD/NAD(P)-binding domain"/>
    <property type="match status" value="2"/>
</dbReference>
<dbReference type="AlphaFoldDB" id="A0A370FJ62"/>
<dbReference type="InterPro" id="IPR036188">
    <property type="entry name" value="FAD/NAD-bd_sf"/>
</dbReference>
<sequence length="390" mass="42020">MALPPEVCIRGAGIVGRTLALLLARERVRVALVAEAPSTPSPDRPDVRAYALNAASRSLLESLRAWPDAAQATPVREMQVFGDEDGRVRFDAAEQKVDALAWIVDVPALEEQLAAAVRFSPQVEVVSAPVKAALTVVCEGKASLTRETLGVQYEVTRYPQIAIAARLEAERPHGGVARQWFSAQGEVLALLPMGGAEGRQLALVWSVGQLRAPELLELDADAFCARLREASHEALGGFTLASERAAWPLQRATADRWAGRFAEGGAWVLAGDAAHTVHPLAGQGLNLGLADAAELARVIRERDYWRSVGDARLLRRYERSRRADVLAMGLATDGLQQLFAQGIEPLARLRNWGMLGFDRTHFLKGWVARHAMGLASGISSSPSPSGRGLG</sequence>
<protein>
    <submittedName>
        <fullName evidence="2">Ubiquinone biosynthesis UbiH/UbiF/VisC/COQ6 family hydroxylase</fullName>
    </submittedName>
</protein>
<gene>
    <name evidence="2" type="ORF">DFR41_102227</name>
</gene>
<keyword evidence="2" id="KW-0830">Ubiquinone</keyword>
<comment type="caution">
    <text evidence="2">The sequence shown here is derived from an EMBL/GenBank/DDBJ whole genome shotgun (WGS) entry which is preliminary data.</text>
</comment>
<dbReference type="Pfam" id="PF01494">
    <property type="entry name" value="FAD_binding_3"/>
    <property type="match status" value="1"/>
</dbReference>
<dbReference type="RefSeq" id="WP_114802337.1">
    <property type="nucleotide sequence ID" value="NZ_QQAV01000002.1"/>
</dbReference>
<dbReference type="InterPro" id="IPR002938">
    <property type="entry name" value="FAD-bd"/>
</dbReference>
<dbReference type="PRINTS" id="PR00420">
    <property type="entry name" value="RNGMNOXGNASE"/>
</dbReference>
<evidence type="ECO:0000313" key="2">
    <source>
        <dbReference type="EMBL" id="RDI27192.1"/>
    </source>
</evidence>
<dbReference type="PANTHER" id="PTHR43876">
    <property type="entry name" value="UBIQUINONE BIOSYNTHESIS MONOOXYGENASE COQ6, MITOCHONDRIAL"/>
    <property type="match status" value="1"/>
</dbReference>
<dbReference type="InterPro" id="IPR018168">
    <property type="entry name" value="Ubi_Hdrlase_CS"/>
</dbReference>
<name>A0A370FJ62_9BURK</name>
<keyword evidence="3" id="KW-1185">Reference proteome</keyword>
<reference evidence="2 3" key="1">
    <citation type="submission" date="2018-07" db="EMBL/GenBank/DDBJ databases">
        <title>Genomic Encyclopedia of Type Strains, Phase IV (KMG-IV): sequencing the most valuable type-strain genomes for metagenomic binning, comparative biology and taxonomic classification.</title>
        <authorList>
            <person name="Goeker M."/>
        </authorList>
    </citation>
    <scope>NUCLEOTIDE SEQUENCE [LARGE SCALE GENOMIC DNA]</scope>
    <source>
        <strain evidence="2 3">DSM 21352</strain>
    </source>
</reference>
<evidence type="ECO:0000259" key="1">
    <source>
        <dbReference type="Pfam" id="PF01494"/>
    </source>
</evidence>